<dbReference type="InterPro" id="IPR013926">
    <property type="entry name" value="CGI121/TPRKB"/>
</dbReference>
<keyword evidence="5" id="KW-0819">tRNA processing</keyword>
<sequence>MEIFYFPHFQTSSSLAHIALYTKVTNAATLRKRIINAATAQGPLGDGEREAVNFSFINARLITSRLHLQTAINQAILAQSQNSLRTRTVHSEILWALNSTNNISEAIRRYGISEASTDLIVVRISGPEASTTAIRESISRVVIGVETTLTMLSQLTDWASVRKYHKLDTEPMIFNDTEVANNIVVSTVAMKSVIA</sequence>
<dbReference type="Gene3D" id="3.30.2380.10">
    <property type="entry name" value="CGI121/TPRKB"/>
    <property type="match status" value="1"/>
</dbReference>
<dbReference type="AlphaFoldDB" id="A0A9P6CJR3"/>
<accession>A0A9P6CJR3</accession>
<keyword evidence="6 8" id="KW-0539">Nucleus</keyword>
<name>A0A9P6CJR3_9AGAR</name>
<evidence type="ECO:0000313" key="10">
    <source>
        <dbReference type="Proteomes" id="UP000807353"/>
    </source>
</evidence>
<evidence type="ECO:0000256" key="4">
    <source>
        <dbReference type="ARBA" id="ARBA00016009"/>
    </source>
</evidence>
<dbReference type="GO" id="GO:0005634">
    <property type="term" value="C:nucleus"/>
    <property type="evidence" value="ECO:0007669"/>
    <property type="project" value="UniProtKB-SubCell"/>
</dbReference>
<evidence type="ECO:0000313" key="9">
    <source>
        <dbReference type="EMBL" id="KAF9468757.1"/>
    </source>
</evidence>
<protein>
    <recommendedName>
        <fullName evidence="4">EKC/KEOPS complex subunit CGI121</fullName>
    </recommendedName>
    <alternativeName>
        <fullName evidence="3">EKC/KEOPS complex subunit cgi121</fullName>
    </alternativeName>
</protein>
<evidence type="ECO:0000256" key="3">
    <source>
        <dbReference type="ARBA" id="ARBA00015316"/>
    </source>
</evidence>
<dbReference type="EMBL" id="MU150231">
    <property type="protein sequence ID" value="KAF9468757.1"/>
    <property type="molecule type" value="Genomic_DNA"/>
</dbReference>
<evidence type="ECO:0000256" key="7">
    <source>
        <dbReference type="ARBA" id="ARBA00025043"/>
    </source>
</evidence>
<gene>
    <name evidence="9" type="ORF">BDZ94DRAFT_1207725</name>
</gene>
<organism evidence="9 10">
    <name type="scientific">Collybia nuda</name>
    <dbReference type="NCBI Taxonomy" id="64659"/>
    <lineage>
        <taxon>Eukaryota</taxon>
        <taxon>Fungi</taxon>
        <taxon>Dikarya</taxon>
        <taxon>Basidiomycota</taxon>
        <taxon>Agaricomycotina</taxon>
        <taxon>Agaricomycetes</taxon>
        <taxon>Agaricomycetidae</taxon>
        <taxon>Agaricales</taxon>
        <taxon>Tricholomatineae</taxon>
        <taxon>Clitocybaceae</taxon>
        <taxon>Collybia</taxon>
    </lineage>
</organism>
<reference evidence="9" key="1">
    <citation type="submission" date="2020-11" db="EMBL/GenBank/DDBJ databases">
        <authorList>
            <consortium name="DOE Joint Genome Institute"/>
            <person name="Ahrendt S."/>
            <person name="Riley R."/>
            <person name="Andreopoulos W."/>
            <person name="Labutti K."/>
            <person name="Pangilinan J."/>
            <person name="Ruiz-Duenas F.J."/>
            <person name="Barrasa J.M."/>
            <person name="Sanchez-Garcia M."/>
            <person name="Camarero S."/>
            <person name="Miyauchi S."/>
            <person name="Serrano A."/>
            <person name="Linde D."/>
            <person name="Babiker R."/>
            <person name="Drula E."/>
            <person name="Ayuso-Fernandez I."/>
            <person name="Pacheco R."/>
            <person name="Padilla G."/>
            <person name="Ferreira P."/>
            <person name="Barriuso J."/>
            <person name="Kellner H."/>
            <person name="Castanera R."/>
            <person name="Alfaro M."/>
            <person name="Ramirez L."/>
            <person name="Pisabarro A.G."/>
            <person name="Kuo A."/>
            <person name="Tritt A."/>
            <person name="Lipzen A."/>
            <person name="He G."/>
            <person name="Yan M."/>
            <person name="Ng V."/>
            <person name="Cullen D."/>
            <person name="Martin F."/>
            <person name="Rosso M.-N."/>
            <person name="Henrissat B."/>
            <person name="Hibbett D."/>
            <person name="Martinez A.T."/>
            <person name="Grigoriev I.V."/>
        </authorList>
    </citation>
    <scope>NUCLEOTIDE SEQUENCE</scope>
    <source>
        <strain evidence="9">CBS 247.69</strain>
    </source>
</reference>
<dbReference type="OrthoDB" id="329139at2759"/>
<dbReference type="PANTHER" id="PTHR15840">
    <property type="entry name" value="CGI-121 FAMILY MEMBER"/>
    <property type="match status" value="1"/>
</dbReference>
<dbReference type="SUPFAM" id="SSF143870">
    <property type="entry name" value="PF0523-like"/>
    <property type="match status" value="1"/>
</dbReference>
<dbReference type="GO" id="GO:0000408">
    <property type="term" value="C:EKC/KEOPS complex"/>
    <property type="evidence" value="ECO:0007669"/>
    <property type="project" value="TreeGrafter"/>
</dbReference>
<comment type="subcellular location">
    <subcellularLocation>
        <location evidence="1">Nucleus</location>
    </subcellularLocation>
</comment>
<dbReference type="PANTHER" id="PTHR15840:SF10">
    <property type="entry name" value="EKC_KEOPS COMPLEX SUBUNIT TPRKB"/>
    <property type="match status" value="1"/>
</dbReference>
<dbReference type="Pfam" id="PF08617">
    <property type="entry name" value="CGI-121"/>
    <property type="match status" value="1"/>
</dbReference>
<evidence type="ECO:0000256" key="8">
    <source>
        <dbReference type="RuleBase" id="RU004398"/>
    </source>
</evidence>
<comment type="function">
    <text evidence="7">Component of the EKC/KEOPS complex that is required for the formation of a threonylcarbamoyl group on adenosine at position 37 (t(6)A37) in tRNAs that read codons beginning with adenine. The complex is probably involved in the transfer of the threonylcarbamoyl moiety of threonylcarbamoyl-AMP (TC-AMP) to the N6 group of A37. CGI121 acts as an allosteric effector that regulates the t(6)A activity of the complex. The EKC/KEOPS complex also promotes both telomere uncapping and telomere elongation. The complex is required for efficient recruitment of transcriptional coactivators. CGI121 is not required for tRNA modification.</text>
</comment>
<evidence type="ECO:0000256" key="5">
    <source>
        <dbReference type="ARBA" id="ARBA00022694"/>
    </source>
</evidence>
<evidence type="ECO:0000256" key="6">
    <source>
        <dbReference type="ARBA" id="ARBA00023242"/>
    </source>
</evidence>
<keyword evidence="10" id="KW-1185">Reference proteome</keyword>
<comment type="caution">
    <text evidence="9">The sequence shown here is derived from an EMBL/GenBank/DDBJ whole genome shotgun (WGS) entry which is preliminary data.</text>
</comment>
<dbReference type="InterPro" id="IPR036504">
    <property type="entry name" value="CGI121/TPRKB_sf"/>
</dbReference>
<evidence type="ECO:0000256" key="2">
    <source>
        <dbReference type="ARBA" id="ARBA00005546"/>
    </source>
</evidence>
<dbReference type="GO" id="GO:0002949">
    <property type="term" value="P:tRNA threonylcarbamoyladenosine modification"/>
    <property type="evidence" value="ECO:0007669"/>
    <property type="project" value="TreeGrafter"/>
</dbReference>
<proteinExistence type="inferred from homology"/>
<comment type="similarity">
    <text evidence="2 8">Belongs to the CGI121/TPRKB family.</text>
</comment>
<dbReference type="Proteomes" id="UP000807353">
    <property type="component" value="Unassembled WGS sequence"/>
</dbReference>
<evidence type="ECO:0000256" key="1">
    <source>
        <dbReference type="ARBA" id="ARBA00004123"/>
    </source>
</evidence>
<dbReference type="GO" id="GO:0005829">
    <property type="term" value="C:cytosol"/>
    <property type="evidence" value="ECO:0007669"/>
    <property type="project" value="TreeGrafter"/>
</dbReference>
<dbReference type="NCBIfam" id="NF011465">
    <property type="entry name" value="PRK14886.1-1"/>
    <property type="match status" value="1"/>
</dbReference>